<feature type="compositionally biased region" description="Basic and acidic residues" evidence="1">
    <location>
        <begin position="182"/>
        <end position="227"/>
    </location>
</feature>
<name>A0A8H3U7F3_VENIN</name>
<evidence type="ECO:0000256" key="2">
    <source>
        <dbReference type="SAM" id="Phobius"/>
    </source>
</evidence>
<dbReference type="AlphaFoldDB" id="A0A8H3U7F3"/>
<keyword evidence="2" id="KW-0812">Transmembrane</keyword>
<sequence length="447" mass="49714">MAPSTTTTPNLGYGTKEPQDFNNAGFLALFAILGTGMVLVSIYFFFVAKNGGFRWQGKKDWDDYKSTVLRRKGPNGTTLSNATKSTKLGGGSVVPKWAKTEYTRSSESSYDPKEMRDMEDGNAHKGRRDRDYRKASRNDTDLRAYKHEKAAKVGGINTSHHGSQWDHTNTDRSEVSAPPLVSKKEKQAAAKEEKERKQREKERKQREKAELKQQEKDQAAREKEEKKKARKNRKGGSTVAESTVGTEVSEVTEPLHPERIRRVYPSGAYSFHQGDDGASVAYTATNTASDAPTRSSARQSSYYEAYRPSAQVPPIREQPTPVSSHHSEHRRSANNTPRASRDSLHQSRTRDSPSHSRQSSPRKQHRSRPSTSEYTAASSDSGTKVYSHHIPGVSLTEPGPQDSVSQVGARPYQSRHVYPPAPQTASSSAGYRRGGRGRRDSLSDSEM</sequence>
<feature type="compositionally biased region" description="Polar residues" evidence="1">
    <location>
        <begin position="156"/>
        <end position="167"/>
    </location>
</feature>
<dbReference type="EMBL" id="WNWQ01000700">
    <property type="protein sequence ID" value="KAE9964440.1"/>
    <property type="molecule type" value="Genomic_DNA"/>
</dbReference>
<dbReference type="OrthoDB" id="5393404at2759"/>
<reference evidence="3 4" key="1">
    <citation type="submission" date="2019-11" db="EMBL/GenBank/DDBJ databases">
        <title>Venturia inaequalis Genome Resource.</title>
        <authorList>
            <person name="Lichtner F.J."/>
        </authorList>
    </citation>
    <scope>NUCLEOTIDE SEQUENCE [LARGE SCALE GENOMIC DNA]</scope>
    <source>
        <strain evidence="3">Bline_iso_100314</strain>
    </source>
</reference>
<gene>
    <name evidence="3" type="ORF">BLS_008361</name>
</gene>
<feature type="compositionally biased region" description="Polar residues" evidence="1">
    <location>
        <begin position="282"/>
        <end position="302"/>
    </location>
</feature>
<feature type="transmembrane region" description="Helical" evidence="2">
    <location>
        <begin position="26"/>
        <end position="48"/>
    </location>
</feature>
<feature type="region of interest" description="Disordered" evidence="1">
    <location>
        <begin position="101"/>
        <end position="260"/>
    </location>
</feature>
<evidence type="ECO:0000313" key="4">
    <source>
        <dbReference type="Proteomes" id="UP000433883"/>
    </source>
</evidence>
<feature type="compositionally biased region" description="Basic and acidic residues" evidence="1">
    <location>
        <begin position="101"/>
        <end position="151"/>
    </location>
</feature>
<dbReference type="Proteomes" id="UP000433883">
    <property type="component" value="Unassembled WGS sequence"/>
</dbReference>
<accession>A0A8H3U7F3</accession>
<protein>
    <submittedName>
        <fullName evidence="3">Uncharacterized protein</fullName>
    </submittedName>
</protein>
<keyword evidence="2" id="KW-0472">Membrane</keyword>
<evidence type="ECO:0000313" key="3">
    <source>
        <dbReference type="EMBL" id="KAE9964440.1"/>
    </source>
</evidence>
<feature type="compositionally biased region" description="Polar residues" evidence="1">
    <location>
        <begin position="369"/>
        <end position="384"/>
    </location>
</feature>
<feature type="compositionally biased region" description="Basic and acidic residues" evidence="1">
    <location>
        <begin position="339"/>
        <end position="354"/>
    </location>
</feature>
<feature type="compositionally biased region" description="Basic and acidic residues" evidence="1">
    <location>
        <begin position="437"/>
        <end position="447"/>
    </location>
</feature>
<evidence type="ECO:0000256" key="1">
    <source>
        <dbReference type="SAM" id="MobiDB-lite"/>
    </source>
</evidence>
<comment type="caution">
    <text evidence="3">The sequence shown here is derived from an EMBL/GenBank/DDBJ whole genome shotgun (WGS) entry which is preliminary data.</text>
</comment>
<feature type="region of interest" description="Disordered" evidence="1">
    <location>
        <begin position="282"/>
        <end position="447"/>
    </location>
</feature>
<proteinExistence type="predicted"/>
<keyword evidence="2" id="KW-1133">Transmembrane helix</keyword>
<organism evidence="3 4">
    <name type="scientific">Venturia inaequalis</name>
    <name type="common">Apple scab fungus</name>
    <dbReference type="NCBI Taxonomy" id="5025"/>
    <lineage>
        <taxon>Eukaryota</taxon>
        <taxon>Fungi</taxon>
        <taxon>Dikarya</taxon>
        <taxon>Ascomycota</taxon>
        <taxon>Pezizomycotina</taxon>
        <taxon>Dothideomycetes</taxon>
        <taxon>Pleosporomycetidae</taxon>
        <taxon>Venturiales</taxon>
        <taxon>Venturiaceae</taxon>
        <taxon>Venturia</taxon>
    </lineage>
</organism>